<name>A0ABT7E375_9NEIS</name>
<dbReference type="InterPro" id="IPR036097">
    <property type="entry name" value="HisK_dim/P_sf"/>
</dbReference>
<feature type="domain" description="HAMP" evidence="13">
    <location>
        <begin position="198"/>
        <end position="250"/>
    </location>
</feature>
<keyword evidence="8 11" id="KW-1133">Transmembrane helix</keyword>
<dbReference type="PANTHER" id="PTHR45436">
    <property type="entry name" value="SENSOR HISTIDINE KINASE YKOH"/>
    <property type="match status" value="1"/>
</dbReference>
<sequence>MPQRFSWPLRLGRQLSLKRQLLLWLLAPQLLLWLAAAFVTFGVALRYTNLAIDQSLAQSSRALARQVKPLDDGLLIDFPTAARDILEEDPEDKLYYMVSTPPGRFILGNRDLPAFPPQDKIELRQPYFYDGVLNQQPVRIAALYLMIGTDAKPQLMLVQVAKSNSARTELAKQILFATVIPLSALMLATSLIVWAGISRGLSPLRLLRRQVENRTARDLTPLEIENAPTEVRALASAINTLLGEVNRNVAAQRRFIADAAHQLRTPLAGLKSQTELALRELDNPNFDARALHARLENVETSTRRSIHLVNQLLALARAEPDAPINRAPLDLSRLARDITAEAVPRALAAGLDLGLADDYPPLLVSGNEALLRELVANLIDNAIQYTPSGGHVTVRLIDQADTLTLQVEDNGPGIADVDKERVFERFYRVQTSGKGCGLGLAIVKEIARRHGASLTLSDAQPHGLIISLHFDLRADP</sequence>
<accession>A0ABT7E375</accession>
<dbReference type="InterPro" id="IPR036890">
    <property type="entry name" value="HATPase_C_sf"/>
</dbReference>
<evidence type="ECO:0000256" key="10">
    <source>
        <dbReference type="ARBA" id="ARBA00023136"/>
    </source>
</evidence>
<dbReference type="InterPro" id="IPR003594">
    <property type="entry name" value="HATPase_dom"/>
</dbReference>
<dbReference type="PROSITE" id="PS50109">
    <property type="entry name" value="HIS_KIN"/>
    <property type="match status" value="1"/>
</dbReference>
<evidence type="ECO:0000259" key="12">
    <source>
        <dbReference type="PROSITE" id="PS50109"/>
    </source>
</evidence>
<dbReference type="EC" id="2.7.13.3" evidence="3"/>
<evidence type="ECO:0000256" key="2">
    <source>
        <dbReference type="ARBA" id="ARBA00004370"/>
    </source>
</evidence>
<organism evidence="14 15">
    <name type="scientific">Parachitinimonas caeni</name>
    <dbReference type="NCBI Taxonomy" id="3031301"/>
    <lineage>
        <taxon>Bacteria</taxon>
        <taxon>Pseudomonadati</taxon>
        <taxon>Pseudomonadota</taxon>
        <taxon>Betaproteobacteria</taxon>
        <taxon>Neisseriales</taxon>
        <taxon>Chitinibacteraceae</taxon>
        <taxon>Parachitinimonas</taxon>
    </lineage>
</organism>
<keyword evidence="4" id="KW-0597">Phosphoprotein</keyword>
<evidence type="ECO:0000256" key="8">
    <source>
        <dbReference type="ARBA" id="ARBA00022989"/>
    </source>
</evidence>
<dbReference type="EMBL" id="JARRAF010000018">
    <property type="protein sequence ID" value="MDK2125367.1"/>
    <property type="molecule type" value="Genomic_DNA"/>
</dbReference>
<dbReference type="GO" id="GO:0016301">
    <property type="term" value="F:kinase activity"/>
    <property type="evidence" value="ECO:0007669"/>
    <property type="project" value="UniProtKB-KW"/>
</dbReference>
<dbReference type="CDD" id="cd00082">
    <property type="entry name" value="HisKA"/>
    <property type="match status" value="1"/>
</dbReference>
<dbReference type="InterPro" id="IPR013727">
    <property type="entry name" value="2CSK_N"/>
</dbReference>
<dbReference type="PANTHER" id="PTHR45436:SF1">
    <property type="entry name" value="SENSOR PROTEIN QSEC"/>
    <property type="match status" value="1"/>
</dbReference>
<evidence type="ECO:0000256" key="9">
    <source>
        <dbReference type="ARBA" id="ARBA00023012"/>
    </source>
</evidence>
<comment type="caution">
    <text evidence="14">The sequence shown here is derived from an EMBL/GenBank/DDBJ whole genome shotgun (WGS) entry which is preliminary data.</text>
</comment>
<dbReference type="PRINTS" id="PR00344">
    <property type="entry name" value="BCTRLSENSOR"/>
</dbReference>
<dbReference type="Proteomes" id="UP001172778">
    <property type="component" value="Unassembled WGS sequence"/>
</dbReference>
<evidence type="ECO:0000313" key="14">
    <source>
        <dbReference type="EMBL" id="MDK2125367.1"/>
    </source>
</evidence>
<dbReference type="InterPro" id="IPR005467">
    <property type="entry name" value="His_kinase_dom"/>
</dbReference>
<dbReference type="CDD" id="cd00075">
    <property type="entry name" value="HATPase"/>
    <property type="match status" value="1"/>
</dbReference>
<keyword evidence="10 11" id="KW-0472">Membrane</keyword>
<dbReference type="InterPro" id="IPR003660">
    <property type="entry name" value="HAMP_dom"/>
</dbReference>
<feature type="domain" description="Histidine kinase" evidence="12">
    <location>
        <begin position="258"/>
        <end position="474"/>
    </location>
</feature>
<reference evidence="14" key="1">
    <citation type="submission" date="2023-03" db="EMBL/GenBank/DDBJ databases">
        <title>Chitinimonas shenzhenensis gen. nov., sp. nov., a novel member of family Burkholderiaceae isolated from activated sludge collected in Shen Zhen, China.</title>
        <authorList>
            <person name="Wang X."/>
        </authorList>
    </citation>
    <scope>NUCLEOTIDE SEQUENCE</scope>
    <source>
        <strain evidence="14">DQS-5</strain>
    </source>
</reference>
<dbReference type="PROSITE" id="PS50885">
    <property type="entry name" value="HAMP"/>
    <property type="match status" value="1"/>
</dbReference>
<evidence type="ECO:0000259" key="13">
    <source>
        <dbReference type="PROSITE" id="PS50885"/>
    </source>
</evidence>
<evidence type="ECO:0000256" key="1">
    <source>
        <dbReference type="ARBA" id="ARBA00000085"/>
    </source>
</evidence>
<keyword evidence="6 11" id="KW-0812">Transmembrane</keyword>
<evidence type="ECO:0000256" key="3">
    <source>
        <dbReference type="ARBA" id="ARBA00012438"/>
    </source>
</evidence>
<proteinExistence type="predicted"/>
<keyword evidence="15" id="KW-1185">Reference proteome</keyword>
<evidence type="ECO:0000256" key="6">
    <source>
        <dbReference type="ARBA" id="ARBA00022692"/>
    </source>
</evidence>
<evidence type="ECO:0000256" key="7">
    <source>
        <dbReference type="ARBA" id="ARBA00022777"/>
    </source>
</evidence>
<dbReference type="Gene3D" id="3.30.565.10">
    <property type="entry name" value="Histidine kinase-like ATPase, C-terminal domain"/>
    <property type="match status" value="1"/>
</dbReference>
<dbReference type="SMART" id="SM00388">
    <property type="entry name" value="HisKA"/>
    <property type="match status" value="1"/>
</dbReference>
<gene>
    <name evidence="14" type="ORF">PZA18_15025</name>
</gene>
<dbReference type="RefSeq" id="WP_284101675.1">
    <property type="nucleotide sequence ID" value="NZ_JARRAF010000018.1"/>
</dbReference>
<evidence type="ECO:0000256" key="4">
    <source>
        <dbReference type="ARBA" id="ARBA00022553"/>
    </source>
</evidence>
<dbReference type="Pfam" id="PF00512">
    <property type="entry name" value="HisKA"/>
    <property type="match status" value="1"/>
</dbReference>
<keyword evidence="7 14" id="KW-0418">Kinase</keyword>
<feature type="transmembrane region" description="Helical" evidence="11">
    <location>
        <begin position="174"/>
        <end position="197"/>
    </location>
</feature>
<dbReference type="InterPro" id="IPR050428">
    <property type="entry name" value="TCS_sensor_his_kinase"/>
</dbReference>
<dbReference type="InterPro" id="IPR003661">
    <property type="entry name" value="HisK_dim/P_dom"/>
</dbReference>
<evidence type="ECO:0000256" key="11">
    <source>
        <dbReference type="SAM" id="Phobius"/>
    </source>
</evidence>
<protein>
    <recommendedName>
        <fullName evidence="3">histidine kinase</fullName>
        <ecNumber evidence="3">2.7.13.3</ecNumber>
    </recommendedName>
</protein>
<feature type="transmembrane region" description="Helical" evidence="11">
    <location>
        <begin position="21"/>
        <end position="45"/>
    </location>
</feature>
<dbReference type="Gene3D" id="1.10.287.130">
    <property type="match status" value="1"/>
</dbReference>
<evidence type="ECO:0000256" key="5">
    <source>
        <dbReference type="ARBA" id="ARBA00022679"/>
    </source>
</evidence>
<dbReference type="Pfam" id="PF08521">
    <property type="entry name" value="2CSK_N"/>
    <property type="match status" value="1"/>
</dbReference>
<comment type="subcellular location">
    <subcellularLocation>
        <location evidence="2">Membrane</location>
    </subcellularLocation>
</comment>
<dbReference type="InterPro" id="IPR004358">
    <property type="entry name" value="Sig_transdc_His_kin-like_C"/>
</dbReference>
<keyword evidence="9" id="KW-0902">Two-component regulatory system</keyword>
<dbReference type="SUPFAM" id="SSF55874">
    <property type="entry name" value="ATPase domain of HSP90 chaperone/DNA topoisomerase II/histidine kinase"/>
    <property type="match status" value="1"/>
</dbReference>
<comment type="catalytic activity">
    <reaction evidence="1">
        <text>ATP + protein L-histidine = ADP + protein N-phospho-L-histidine.</text>
        <dbReference type="EC" id="2.7.13.3"/>
    </reaction>
</comment>
<dbReference type="SMART" id="SM00387">
    <property type="entry name" value="HATPase_c"/>
    <property type="match status" value="1"/>
</dbReference>
<keyword evidence="5" id="KW-0808">Transferase</keyword>
<evidence type="ECO:0000313" key="15">
    <source>
        <dbReference type="Proteomes" id="UP001172778"/>
    </source>
</evidence>
<dbReference type="SUPFAM" id="SSF47384">
    <property type="entry name" value="Homodimeric domain of signal transducing histidine kinase"/>
    <property type="match status" value="1"/>
</dbReference>
<dbReference type="Pfam" id="PF02518">
    <property type="entry name" value="HATPase_c"/>
    <property type="match status" value="1"/>
</dbReference>